<keyword evidence="1 4" id="KW-0378">Hydrolase</keyword>
<dbReference type="AlphaFoldDB" id="A0A8X8IDL2"/>
<comment type="caution">
    <text evidence="4">Lacks conserved residue(s) required for the propagation of feature annotation.</text>
</comment>
<dbReference type="Proteomes" id="UP000825179">
    <property type="component" value="Chromosome"/>
</dbReference>
<dbReference type="GO" id="GO:0016787">
    <property type="term" value="F:hydrolase activity"/>
    <property type="evidence" value="ECO:0007669"/>
    <property type="project" value="UniProtKB-UniRule"/>
</dbReference>
<evidence type="ECO:0000259" key="5">
    <source>
        <dbReference type="PROSITE" id="PS51635"/>
    </source>
</evidence>
<keyword evidence="7" id="KW-1185">Reference proteome</keyword>
<dbReference type="InterPro" id="IPR050301">
    <property type="entry name" value="NTE"/>
</dbReference>
<dbReference type="CDD" id="cd07205">
    <property type="entry name" value="Pat_PNPLA6_PNPLA7_NTE1_like"/>
    <property type="match status" value="1"/>
</dbReference>
<dbReference type="PANTHER" id="PTHR14226:SF76">
    <property type="entry name" value="NTE FAMILY PROTEIN RSSA"/>
    <property type="match status" value="1"/>
</dbReference>
<keyword evidence="2 4" id="KW-0442">Lipid degradation</keyword>
<feature type="domain" description="PNPLA" evidence="5">
    <location>
        <begin position="10"/>
        <end position="168"/>
    </location>
</feature>
<evidence type="ECO:0000256" key="1">
    <source>
        <dbReference type="ARBA" id="ARBA00022801"/>
    </source>
</evidence>
<reference evidence="6 7" key="1">
    <citation type="journal article" date="2020" name="Extremophiles">
        <title>Genomic analysis of Caldalkalibacillus thermarum TA2.A1 reveals aerobic alkaliphilic metabolism and evolutionary hallmarks linking alkaliphilic bacteria and plant life.</title>
        <authorList>
            <person name="de Jong S.I."/>
            <person name="van den Broek M.A."/>
            <person name="Merkel A.Y."/>
            <person name="de la Torre Cortes P."/>
            <person name="Kalamorz F."/>
            <person name="Cook G.M."/>
            <person name="van Loosdrecht M.C.M."/>
            <person name="McMillan D.G.G."/>
        </authorList>
    </citation>
    <scope>NUCLEOTIDE SEQUENCE [LARGE SCALE GENOMIC DNA]</scope>
    <source>
        <strain evidence="6 7">TA2.A1</strain>
    </source>
</reference>
<dbReference type="InterPro" id="IPR002641">
    <property type="entry name" value="PNPLA_dom"/>
</dbReference>
<evidence type="ECO:0000256" key="4">
    <source>
        <dbReference type="PROSITE-ProRule" id="PRU01161"/>
    </source>
</evidence>
<evidence type="ECO:0000256" key="3">
    <source>
        <dbReference type="ARBA" id="ARBA00023098"/>
    </source>
</evidence>
<dbReference type="PANTHER" id="PTHR14226">
    <property type="entry name" value="NEUROPATHY TARGET ESTERASE/SWISS CHEESE D.MELANOGASTER"/>
    <property type="match status" value="1"/>
</dbReference>
<dbReference type="SUPFAM" id="SSF52151">
    <property type="entry name" value="FabD/lysophospholipase-like"/>
    <property type="match status" value="1"/>
</dbReference>
<name>A0A8X8IDL2_CALTT</name>
<dbReference type="OrthoDB" id="9770965at2"/>
<dbReference type="Gene3D" id="3.40.1090.10">
    <property type="entry name" value="Cytosolic phospholipase A2 catalytic domain"/>
    <property type="match status" value="1"/>
</dbReference>
<protein>
    <submittedName>
        <fullName evidence="6">Patatin-like phospholipase family protein</fullName>
    </submittedName>
</protein>
<feature type="active site" description="Proton acceptor" evidence="4">
    <location>
        <position position="155"/>
    </location>
</feature>
<evidence type="ECO:0000256" key="2">
    <source>
        <dbReference type="ARBA" id="ARBA00022963"/>
    </source>
</evidence>
<dbReference type="KEGG" id="cthu:HUR95_12580"/>
<keyword evidence="3 4" id="KW-0443">Lipid metabolism</keyword>
<organism evidence="6 7">
    <name type="scientific">Caldalkalibacillus thermarum (strain TA2.A1)</name>
    <dbReference type="NCBI Taxonomy" id="986075"/>
    <lineage>
        <taxon>Bacteria</taxon>
        <taxon>Bacillati</taxon>
        <taxon>Bacillota</taxon>
        <taxon>Bacilli</taxon>
        <taxon>Bacillales</taxon>
        <taxon>Bacillaceae</taxon>
        <taxon>Caldalkalibacillus</taxon>
    </lineage>
</organism>
<dbReference type="InterPro" id="IPR016035">
    <property type="entry name" value="Acyl_Trfase/lysoPLipase"/>
</dbReference>
<gene>
    <name evidence="6" type="ORF">HUR95_12580</name>
</gene>
<feature type="active site" description="Nucleophile" evidence="4">
    <location>
        <position position="43"/>
    </location>
</feature>
<accession>A0A8X8IDL2</accession>
<dbReference type="Pfam" id="PF01734">
    <property type="entry name" value="Patatin"/>
    <property type="match status" value="1"/>
</dbReference>
<dbReference type="PROSITE" id="PS51635">
    <property type="entry name" value="PNPLA"/>
    <property type="match status" value="1"/>
</dbReference>
<proteinExistence type="predicted"/>
<evidence type="ECO:0000313" key="6">
    <source>
        <dbReference type="EMBL" id="QZT35435.1"/>
    </source>
</evidence>
<feature type="short sequence motif" description="GXSXG" evidence="4">
    <location>
        <begin position="41"/>
        <end position="45"/>
    </location>
</feature>
<dbReference type="EMBL" id="CP082237">
    <property type="protein sequence ID" value="QZT35435.1"/>
    <property type="molecule type" value="Genomic_DNA"/>
</dbReference>
<sequence length="267" mass="29454">MEQQQPKIGLALGAGGARGLAHIGVLQKLEEHGIPVHCIAGSSIGALVGSLYAVGHSPEQMKKFISLFPQKYWLDYTVPKMGFITGDKVKEIVRLLTKNKQIEEAEKPLAIVATQLEKGERAVFREGPIAEAVRASVSIPGIFVPAVINGELYVDGGVVDRVPVSVLKEMEADLIVAVDVSYSGESSYPIKSIFDVIAQTIDIMEREILKYRMLDVDVLIRPNVKAYSTTMFYKAEEIIHEGIRSAEEAIPKIKEAMRKWREANTHV</sequence>
<feature type="short sequence motif" description="DGA/G" evidence="4">
    <location>
        <begin position="155"/>
        <end position="157"/>
    </location>
</feature>
<evidence type="ECO:0000313" key="7">
    <source>
        <dbReference type="Proteomes" id="UP000825179"/>
    </source>
</evidence>
<dbReference type="GO" id="GO:0016042">
    <property type="term" value="P:lipid catabolic process"/>
    <property type="evidence" value="ECO:0007669"/>
    <property type="project" value="UniProtKB-UniRule"/>
</dbReference>